<comment type="catalytic activity">
    <reaction evidence="8">
        <text>DNA(n) + a 2'-deoxyribonucleoside 5'-triphosphate = DNA(n+1) + diphosphate</text>
        <dbReference type="Rhea" id="RHEA:22508"/>
        <dbReference type="Rhea" id="RHEA-COMP:17339"/>
        <dbReference type="Rhea" id="RHEA-COMP:17340"/>
        <dbReference type="ChEBI" id="CHEBI:33019"/>
        <dbReference type="ChEBI" id="CHEBI:61560"/>
        <dbReference type="ChEBI" id="CHEBI:173112"/>
        <dbReference type="EC" id="2.7.7.7"/>
    </reaction>
</comment>
<evidence type="ECO:0000256" key="8">
    <source>
        <dbReference type="ARBA" id="ARBA00049244"/>
    </source>
</evidence>
<evidence type="ECO:0000313" key="12">
    <source>
        <dbReference type="Proteomes" id="UP000661649"/>
    </source>
</evidence>
<dbReference type="InterPro" id="IPR010372">
    <property type="entry name" value="DNA_pol3_delta_N"/>
</dbReference>
<dbReference type="Gene3D" id="1.10.8.60">
    <property type="match status" value="1"/>
</dbReference>
<proteinExistence type="inferred from homology"/>
<reference evidence="11 12" key="1">
    <citation type="submission" date="2020-08" db="EMBL/GenBank/DDBJ databases">
        <title>Genome public.</title>
        <authorList>
            <person name="Liu C."/>
            <person name="Sun Q."/>
        </authorList>
    </citation>
    <scope>NUCLEOTIDE SEQUENCE [LARGE SCALE GENOMIC DNA]</scope>
    <source>
        <strain evidence="11 12">3_YM_SP_D4_24.mj</strain>
    </source>
</reference>
<keyword evidence="4 11" id="KW-0548">Nucleotidyltransferase</keyword>
<evidence type="ECO:0000256" key="2">
    <source>
        <dbReference type="ARBA" id="ARBA00017703"/>
    </source>
</evidence>
<dbReference type="NCBIfam" id="TIGR01128">
    <property type="entry name" value="holA"/>
    <property type="match status" value="1"/>
</dbReference>
<dbReference type="GO" id="GO:0003887">
    <property type="term" value="F:DNA-directed DNA polymerase activity"/>
    <property type="evidence" value="ECO:0007669"/>
    <property type="project" value="UniProtKB-EC"/>
</dbReference>
<protein>
    <recommendedName>
        <fullName evidence="2">DNA polymerase III subunit delta</fullName>
        <ecNumber evidence="1">2.7.7.7</ecNumber>
    </recommendedName>
</protein>
<feature type="domain" description="DNA polymerase III delta N-terminal" evidence="9">
    <location>
        <begin position="17"/>
        <end position="130"/>
    </location>
</feature>
<evidence type="ECO:0000256" key="1">
    <source>
        <dbReference type="ARBA" id="ARBA00012417"/>
    </source>
</evidence>
<accession>A0ABR7P7U6</accession>
<dbReference type="EMBL" id="JACRTP010000001">
    <property type="protein sequence ID" value="MBC8627455.1"/>
    <property type="molecule type" value="Genomic_DNA"/>
</dbReference>
<evidence type="ECO:0000259" key="10">
    <source>
        <dbReference type="Pfam" id="PF21694"/>
    </source>
</evidence>
<dbReference type="PANTHER" id="PTHR34388:SF1">
    <property type="entry name" value="DNA POLYMERASE III SUBUNIT DELTA"/>
    <property type="match status" value="1"/>
</dbReference>
<organism evidence="11 12">
    <name type="scientific">Blautia stercoris</name>
    <dbReference type="NCBI Taxonomy" id="871664"/>
    <lineage>
        <taxon>Bacteria</taxon>
        <taxon>Bacillati</taxon>
        <taxon>Bacillota</taxon>
        <taxon>Clostridia</taxon>
        <taxon>Lachnospirales</taxon>
        <taxon>Lachnospiraceae</taxon>
        <taxon>Blautia</taxon>
    </lineage>
</organism>
<dbReference type="Gene3D" id="3.40.50.300">
    <property type="entry name" value="P-loop containing nucleotide triphosphate hydrolases"/>
    <property type="match status" value="1"/>
</dbReference>
<evidence type="ECO:0000256" key="5">
    <source>
        <dbReference type="ARBA" id="ARBA00022705"/>
    </source>
</evidence>
<feature type="domain" description="DNA polymerase III delta subunit-like C-terminal" evidence="10">
    <location>
        <begin position="204"/>
        <end position="323"/>
    </location>
</feature>
<dbReference type="PANTHER" id="PTHR34388">
    <property type="entry name" value="DNA POLYMERASE III SUBUNIT DELTA"/>
    <property type="match status" value="1"/>
</dbReference>
<evidence type="ECO:0000313" key="11">
    <source>
        <dbReference type="EMBL" id="MBC8627455.1"/>
    </source>
</evidence>
<dbReference type="SUPFAM" id="SSF52540">
    <property type="entry name" value="P-loop containing nucleoside triphosphate hydrolases"/>
    <property type="match status" value="1"/>
</dbReference>
<evidence type="ECO:0000256" key="4">
    <source>
        <dbReference type="ARBA" id="ARBA00022695"/>
    </source>
</evidence>
<gene>
    <name evidence="11" type="primary">holA</name>
    <name evidence="11" type="ORF">H8712_02230</name>
</gene>
<keyword evidence="6" id="KW-0239">DNA-directed DNA polymerase</keyword>
<name>A0ABR7P7U6_9FIRM</name>
<dbReference type="InterPro" id="IPR048466">
    <property type="entry name" value="DNA_pol3_delta-like_C"/>
</dbReference>
<dbReference type="InterPro" id="IPR005790">
    <property type="entry name" value="DNA_polIII_delta"/>
</dbReference>
<dbReference type="EC" id="2.7.7.7" evidence="1"/>
<sequence>MKSLQEDIRQKEFKNVYLFYGEEAYLKQVYKKRMKEALLPDGDEMNFTFFEGKKTEPQEVIQMAQTMPFFAERRVIFLENTGFFKGQCESLPEYLSQPPEYLCMIFIEEEVDKRSRMYKAVKKSGRIVEFAKQDSDMLIRWIFGILNKEQKKITRNDMELFLTKTGTDMGNIEKELEKLLCYVLERDVITRADIEAVCTSQVSNHIFDMLRAVTEKKQQRALDLYYDLLALKEPPMRILYLLARQFNQMLQVKELEKEGYDQSAISKRLGIQPFVVKNYQKILGRYSLEQLKSAVEKCTKTEEQVKTGYLNDALSVELLLVEFSS</sequence>
<dbReference type="InterPro" id="IPR008921">
    <property type="entry name" value="DNA_pol3_clamp-load_cplx_C"/>
</dbReference>
<evidence type="ECO:0000259" key="9">
    <source>
        <dbReference type="Pfam" id="PF06144"/>
    </source>
</evidence>
<keyword evidence="5" id="KW-0235">DNA replication</keyword>
<keyword evidence="3 11" id="KW-0808">Transferase</keyword>
<evidence type="ECO:0000256" key="6">
    <source>
        <dbReference type="ARBA" id="ARBA00022932"/>
    </source>
</evidence>
<dbReference type="Pfam" id="PF21694">
    <property type="entry name" value="DNA_pol3_delta_C"/>
    <property type="match status" value="1"/>
</dbReference>
<evidence type="ECO:0000256" key="7">
    <source>
        <dbReference type="ARBA" id="ARBA00034754"/>
    </source>
</evidence>
<keyword evidence="12" id="KW-1185">Reference proteome</keyword>
<dbReference type="InterPro" id="IPR027417">
    <property type="entry name" value="P-loop_NTPase"/>
</dbReference>
<evidence type="ECO:0000256" key="3">
    <source>
        <dbReference type="ARBA" id="ARBA00022679"/>
    </source>
</evidence>
<dbReference type="RefSeq" id="WP_117457490.1">
    <property type="nucleotide sequence ID" value="NZ_JACRTP010000001.1"/>
</dbReference>
<dbReference type="Proteomes" id="UP000661649">
    <property type="component" value="Unassembled WGS sequence"/>
</dbReference>
<comment type="caution">
    <text evidence="11">The sequence shown here is derived from an EMBL/GenBank/DDBJ whole genome shotgun (WGS) entry which is preliminary data.</text>
</comment>
<dbReference type="Gene3D" id="1.20.272.10">
    <property type="match status" value="1"/>
</dbReference>
<comment type="similarity">
    <text evidence="7">Belongs to the DNA polymerase HolA subunit family.</text>
</comment>
<dbReference type="Pfam" id="PF06144">
    <property type="entry name" value="DNA_pol3_delta"/>
    <property type="match status" value="1"/>
</dbReference>
<dbReference type="SUPFAM" id="SSF48019">
    <property type="entry name" value="post-AAA+ oligomerization domain-like"/>
    <property type="match status" value="1"/>
</dbReference>